<dbReference type="EMBL" id="FUXF01000024">
    <property type="protein sequence ID" value="SJZ59886.1"/>
    <property type="molecule type" value="Genomic_DNA"/>
</dbReference>
<keyword evidence="2" id="KW-0645">Protease</keyword>
<feature type="chain" id="PRO_5012933540" evidence="5">
    <location>
        <begin position="29"/>
        <end position="678"/>
    </location>
</feature>
<dbReference type="SUPFAM" id="SSF52743">
    <property type="entry name" value="Subtilisin-like"/>
    <property type="match status" value="1"/>
</dbReference>
<dbReference type="InterPro" id="IPR036852">
    <property type="entry name" value="Peptidase_S8/S53_dom_sf"/>
</dbReference>
<dbReference type="GO" id="GO:0006508">
    <property type="term" value="P:proteolysis"/>
    <property type="evidence" value="ECO:0007669"/>
    <property type="project" value="UniProtKB-KW"/>
</dbReference>
<keyword evidence="5" id="KW-0732">Signal</keyword>
<gene>
    <name evidence="7" type="ORF">SAMN02745154_00577</name>
</gene>
<keyword evidence="4" id="KW-0720">Serine protease</keyword>
<comment type="similarity">
    <text evidence="1">Belongs to the peptidase S8 family.</text>
</comment>
<dbReference type="InterPro" id="IPR023828">
    <property type="entry name" value="Peptidase_S8_Ser-AS"/>
</dbReference>
<name>A0A1T4LZ11_9BACT</name>
<dbReference type="OrthoDB" id="401453at2"/>
<evidence type="ECO:0000256" key="3">
    <source>
        <dbReference type="ARBA" id="ARBA00022801"/>
    </source>
</evidence>
<evidence type="ECO:0000256" key="1">
    <source>
        <dbReference type="ARBA" id="ARBA00011073"/>
    </source>
</evidence>
<evidence type="ECO:0000256" key="2">
    <source>
        <dbReference type="ARBA" id="ARBA00022670"/>
    </source>
</evidence>
<dbReference type="InterPro" id="IPR000209">
    <property type="entry name" value="Peptidase_S8/S53_dom"/>
</dbReference>
<dbReference type="Gene3D" id="3.40.50.200">
    <property type="entry name" value="Peptidase S8/S53 domain"/>
    <property type="match status" value="1"/>
</dbReference>
<dbReference type="PANTHER" id="PTHR43806:SF11">
    <property type="entry name" value="CEREVISIN-RELATED"/>
    <property type="match status" value="1"/>
</dbReference>
<evidence type="ECO:0000259" key="6">
    <source>
        <dbReference type="Pfam" id="PF00082"/>
    </source>
</evidence>
<dbReference type="PANTHER" id="PTHR43806">
    <property type="entry name" value="PEPTIDASE S8"/>
    <property type="match status" value="1"/>
</dbReference>
<dbReference type="Pfam" id="PF00082">
    <property type="entry name" value="Peptidase_S8"/>
    <property type="match status" value="1"/>
</dbReference>
<reference evidence="8" key="1">
    <citation type="submission" date="2017-02" db="EMBL/GenBank/DDBJ databases">
        <authorList>
            <person name="Varghese N."/>
            <person name="Submissions S."/>
        </authorList>
    </citation>
    <scope>NUCLEOTIDE SEQUENCE [LARGE SCALE GENOMIC DNA]</scope>
    <source>
        <strain evidence="8">ATCC 27862</strain>
    </source>
</reference>
<feature type="signal peptide" evidence="5">
    <location>
        <begin position="1"/>
        <end position="28"/>
    </location>
</feature>
<accession>A0A1T4LZ11</accession>
<proteinExistence type="inferred from homology"/>
<dbReference type="Proteomes" id="UP000190389">
    <property type="component" value="Unassembled WGS sequence"/>
</dbReference>
<organism evidence="7 8">
    <name type="scientific">Mycoplasmopsis verecunda</name>
    <dbReference type="NCBI Taxonomy" id="171291"/>
    <lineage>
        <taxon>Bacteria</taxon>
        <taxon>Bacillati</taxon>
        <taxon>Mycoplasmatota</taxon>
        <taxon>Mycoplasmoidales</taxon>
        <taxon>Metamycoplasmataceae</taxon>
        <taxon>Mycoplasmopsis</taxon>
    </lineage>
</organism>
<keyword evidence="8" id="KW-1185">Reference proteome</keyword>
<dbReference type="GO" id="GO:0004252">
    <property type="term" value="F:serine-type endopeptidase activity"/>
    <property type="evidence" value="ECO:0007669"/>
    <property type="project" value="InterPro"/>
</dbReference>
<evidence type="ECO:0000313" key="7">
    <source>
        <dbReference type="EMBL" id="SJZ59886.1"/>
    </source>
</evidence>
<evidence type="ECO:0000256" key="4">
    <source>
        <dbReference type="ARBA" id="ARBA00022825"/>
    </source>
</evidence>
<evidence type="ECO:0000313" key="8">
    <source>
        <dbReference type="Proteomes" id="UP000190389"/>
    </source>
</evidence>
<feature type="domain" description="Peptidase S8/S53" evidence="6">
    <location>
        <begin position="94"/>
        <end position="452"/>
    </location>
</feature>
<evidence type="ECO:0000256" key="5">
    <source>
        <dbReference type="SAM" id="SignalP"/>
    </source>
</evidence>
<dbReference type="AlphaFoldDB" id="A0A1T4LZ11"/>
<protein>
    <submittedName>
        <fullName evidence="7">Subtilase family protein</fullName>
    </submittedName>
</protein>
<sequence length="678" mass="79193">MKNKLKKKFLFTAIGVMPPIALTTPMVAAASNVSTTIKLNKNSNLSMDENLYNELTNMYKAYYHRLGIDEQENITYKSEKSDSDKVGIIEVNDIDENLLMSKNPNFTFNKMQKNYFKKDYHAASVASIIGTDMGINPNANIYFAALNYKDHTKDNLDKLVESIEYMKENNVKIVNLSLGLFSEVLLPLMFSEYEVEDMENNAYEDFVFDLFRAINFIKKINTNESVLEEVFSRFSRIFHKYIIEDDMIFVISAGNDEMLLEDFIGYPKDWYRYFISDYEADMFQKSDIDHFVYDNFGIIWELYTKKGAFLDKVKNAFNKYIDYKDYGNIIFVGSVTYENKASAFSSHGLESETLPLISAYGDSYINDDKNIKDHKRMDVFNKTANFAPNKAFVEYLRDFQGTSMSAPMITGLLSLLQSNKSKSLSNTEASALLVASAGKTWETDNGSKHSNGAKVKIGFGVPNYRTMSYYSDNWYITKFKDKMYAEDIFYNDETIDLSENPKRLWHETDFTNQVVIAFKHFTYEMFIEKLKNKKMDNDVSVALISYFSSKKEKMMRNNIFDLHVQADIEFRYPFYHTYNYFYIYTRDYKKNLVSNSDNSYIEKVEFDLYSDYVYNEDEVLKDVRITIKLPQLKELREFIEKIFNFKSADDRWKIYQNAAELYIQCIKETDPVMIAGGK</sequence>
<dbReference type="PROSITE" id="PS00138">
    <property type="entry name" value="SUBTILASE_SER"/>
    <property type="match status" value="1"/>
</dbReference>
<dbReference type="STRING" id="171291.SAMN02745154_00577"/>
<dbReference type="RefSeq" id="WP_078747288.1">
    <property type="nucleotide sequence ID" value="NZ_CP137850.1"/>
</dbReference>
<dbReference type="InterPro" id="IPR050131">
    <property type="entry name" value="Peptidase_S8_subtilisin-like"/>
</dbReference>
<keyword evidence="3" id="KW-0378">Hydrolase</keyword>